<organism evidence="1 2">
    <name type="scientific">Rhizophagus clarus</name>
    <dbReference type="NCBI Taxonomy" id="94130"/>
    <lineage>
        <taxon>Eukaryota</taxon>
        <taxon>Fungi</taxon>
        <taxon>Fungi incertae sedis</taxon>
        <taxon>Mucoromycota</taxon>
        <taxon>Glomeromycotina</taxon>
        <taxon>Glomeromycetes</taxon>
        <taxon>Glomerales</taxon>
        <taxon>Glomeraceae</taxon>
        <taxon>Rhizophagus</taxon>
    </lineage>
</organism>
<keyword evidence="2" id="KW-1185">Reference proteome</keyword>
<gene>
    <name evidence="1" type="ORF">RclHR1_11850003</name>
</gene>
<evidence type="ECO:0000313" key="2">
    <source>
        <dbReference type="Proteomes" id="UP000247702"/>
    </source>
</evidence>
<dbReference type="AlphaFoldDB" id="A0A2Z6QXA0"/>
<comment type="caution">
    <text evidence="1">The sequence shown here is derived from an EMBL/GenBank/DDBJ whole genome shotgun (WGS) entry which is preliminary data.</text>
</comment>
<dbReference type="EMBL" id="BEXD01000208">
    <property type="protein sequence ID" value="GBB85288.1"/>
    <property type="molecule type" value="Genomic_DNA"/>
</dbReference>
<protein>
    <submittedName>
        <fullName evidence="1">Uncharacterized protein</fullName>
    </submittedName>
</protein>
<dbReference type="Proteomes" id="UP000247702">
    <property type="component" value="Unassembled WGS sequence"/>
</dbReference>
<name>A0A2Z6QXA0_9GLOM</name>
<proteinExistence type="predicted"/>
<accession>A0A2Z6QXA0</accession>
<sequence>MHLCRDYSDDEISVIKTGSVRDISGGIFETFKEALCCSKSKGASNTCQIRSVYEDEKPFSKQKYKLIHDLVKGIKALQ</sequence>
<reference evidence="1 2" key="1">
    <citation type="submission" date="2017-11" db="EMBL/GenBank/DDBJ databases">
        <title>The genome of Rhizophagus clarus HR1 reveals common genetic basis of auxotrophy among arbuscular mycorrhizal fungi.</title>
        <authorList>
            <person name="Kobayashi Y."/>
        </authorList>
    </citation>
    <scope>NUCLEOTIDE SEQUENCE [LARGE SCALE GENOMIC DNA]</scope>
    <source>
        <strain evidence="1 2">HR1</strain>
    </source>
</reference>
<evidence type="ECO:0000313" key="1">
    <source>
        <dbReference type="EMBL" id="GBB85288.1"/>
    </source>
</evidence>